<evidence type="ECO:0000313" key="6">
    <source>
        <dbReference type="EMBL" id="ERJ92371.1"/>
    </source>
</evidence>
<comment type="subunit">
    <text evidence="4">Homodimer. Within each dimer, one monomer is responsible for RNA recognition and catalysis, while the other monomer binds to the replacement base PreQ1.</text>
</comment>
<sequence length="343" mass="38287">MPVGTNASVKGVSKDDLAEIGFEIILANTYHLYLRPGADILEKAGGLHGFSGWNKNFLTDSGGFQVFSLAPFRKITNEGVRFQSHIDGSRHILTPETVADIQARFNSDIQMQLDVCTGYGITEKKAVEALRITENWARRAKAQWEKRRAEGYEGMLFPIVQGNFFKDLRIQSAEFVASLDLPGIAIGGLSVGEPYELYCEMLAFTASLLPPHKVRYVMGIGTPEYILTAVANGIDMFDCVLPTRNGRNGSYFTKDGPIAIKKACYAADFSPIDSECTCKVCKNYSRAYLHHLYKNNEIAASMLGSYHNLAFLYNMMIEVRSAIREGRFEDYRSAFLSRYGGRK</sequence>
<proteinExistence type="inferred from homology"/>
<dbReference type="EMBL" id="AWVH01000037">
    <property type="protein sequence ID" value="ERJ92371.1"/>
    <property type="molecule type" value="Genomic_DNA"/>
</dbReference>
<dbReference type="Pfam" id="PF01702">
    <property type="entry name" value="TGT"/>
    <property type="match status" value="1"/>
</dbReference>
<feature type="binding site" evidence="4">
    <location>
        <position position="276"/>
    </location>
    <ligand>
        <name>Zn(2+)</name>
        <dbReference type="ChEBI" id="CHEBI:29105"/>
    </ligand>
</feature>
<dbReference type="Gene3D" id="3.20.20.105">
    <property type="entry name" value="Queuine tRNA-ribosyltransferase-like"/>
    <property type="match status" value="1"/>
</dbReference>
<dbReference type="NCBIfam" id="TIGR00430">
    <property type="entry name" value="Q_tRNA_tgt"/>
    <property type="match status" value="1"/>
</dbReference>
<feature type="binding site" evidence="4">
    <location>
        <position position="307"/>
    </location>
    <ligand>
        <name>Zn(2+)</name>
        <dbReference type="ChEBI" id="CHEBI:29105"/>
    </ligand>
</feature>
<feature type="binding site" evidence="4">
    <location>
        <position position="161"/>
    </location>
    <ligand>
        <name>substrate</name>
    </ligand>
</feature>
<feature type="domain" description="tRNA-guanine(15) transglycosylase-like" evidence="5">
    <location>
        <begin position="1"/>
        <end position="339"/>
    </location>
</feature>
<protein>
    <recommendedName>
        <fullName evidence="4">Queuine tRNA-ribosyltransferase</fullName>
        <ecNumber evidence="4">2.4.2.29</ecNumber>
    </recommendedName>
    <alternativeName>
        <fullName evidence="4">Guanine insertion enzyme</fullName>
    </alternativeName>
    <alternativeName>
        <fullName evidence="4">tRNA-guanine transglycosylase</fullName>
    </alternativeName>
</protein>
<dbReference type="InterPro" id="IPR050076">
    <property type="entry name" value="ArchSynthase1/Queuine_TRR"/>
</dbReference>
<comment type="function">
    <text evidence="4">Catalyzes the base-exchange of a guanine (G) residue with the queuine precursor 7-aminomethyl-7-deazaguanine (PreQ1) at position 34 (anticodon wobble position) in tRNAs with GU(N) anticodons (tRNA-Asp, -Asn, -His and -Tyr). Catalysis occurs through a double-displacement mechanism. The nucleophile active site attacks the C1' of nucleotide 34 to detach the guanine base from the RNA, forming a covalent enzyme-RNA intermediate. The proton acceptor active site deprotonates the incoming PreQ1, allowing a nucleophilic attack on the C1' of the ribose to form the product. After dissociation, two additional enzymatic reactions on the tRNA convert PreQ1 to queuine (Q), resulting in the hypermodified nucleoside queuosine (7-(((4,5-cis-dihydroxy-2-cyclopenten-1-yl)amino)methyl)-7-deazaguanosine).</text>
</comment>
<reference evidence="6 7" key="1">
    <citation type="submission" date="2013-08" db="EMBL/GenBank/DDBJ databases">
        <authorList>
            <person name="Weinstock G."/>
            <person name="Sodergren E."/>
            <person name="Wylie T."/>
            <person name="Fulton L."/>
            <person name="Fulton R."/>
            <person name="Fronick C."/>
            <person name="O'Laughlin M."/>
            <person name="Godfrey J."/>
            <person name="Miner T."/>
            <person name="Herter B."/>
            <person name="Appelbaum E."/>
            <person name="Cordes M."/>
            <person name="Lek S."/>
            <person name="Wollam A."/>
            <person name="Pepin K.H."/>
            <person name="Palsikar V.B."/>
            <person name="Mitreva M."/>
            <person name="Wilson R.K."/>
        </authorList>
    </citation>
    <scope>NUCLEOTIDE SEQUENCE [LARGE SCALE GENOMIC DNA]</scope>
    <source>
        <strain evidence="6 7">ATCC 700332</strain>
    </source>
</reference>
<dbReference type="EC" id="2.4.2.29" evidence="4"/>
<evidence type="ECO:0000256" key="3">
    <source>
        <dbReference type="ARBA" id="ARBA00022694"/>
    </source>
</evidence>
<keyword evidence="2 4" id="KW-0808">Transferase</keyword>
<comment type="cofactor">
    <cofactor evidence="4">
        <name>Zn(2+)</name>
        <dbReference type="ChEBI" id="CHEBI:29105"/>
    </cofactor>
    <text evidence="4">Binds 1 zinc ion per subunit.</text>
</comment>
<evidence type="ECO:0000259" key="5">
    <source>
        <dbReference type="Pfam" id="PF01702"/>
    </source>
</evidence>
<keyword evidence="1 4" id="KW-0328">Glycosyltransferase</keyword>
<comment type="similarity">
    <text evidence="4">Belongs to the queuine tRNA-ribosyltransferase family.</text>
</comment>
<comment type="caution">
    <text evidence="6">The sequence shown here is derived from an EMBL/GenBank/DDBJ whole genome shotgun (WGS) entry which is preliminary data.</text>
</comment>
<feature type="binding site" evidence="4">
    <location>
        <begin position="60"/>
        <end position="64"/>
    </location>
    <ligand>
        <name>substrate</name>
    </ligand>
</feature>
<evidence type="ECO:0000256" key="1">
    <source>
        <dbReference type="ARBA" id="ARBA00022676"/>
    </source>
</evidence>
<feature type="binding site" evidence="4">
    <location>
        <position position="281"/>
    </location>
    <ligand>
        <name>Zn(2+)</name>
        <dbReference type="ChEBI" id="CHEBI:29105"/>
    </ligand>
</feature>
<dbReference type="HAMAP" id="MF_00168">
    <property type="entry name" value="Q_tRNA_Tgt"/>
    <property type="match status" value="1"/>
</dbReference>
<dbReference type="InterPro" id="IPR004803">
    <property type="entry name" value="TGT"/>
</dbReference>
<comment type="pathway">
    <text evidence="4">tRNA modification; tRNA-queuosine biosynthesis.</text>
</comment>
<feature type="region of interest" description="RNA binding" evidence="4">
    <location>
        <begin position="219"/>
        <end position="225"/>
    </location>
</feature>
<feature type="binding site" evidence="4">
    <location>
        <position position="188"/>
    </location>
    <ligand>
        <name>substrate</name>
    </ligand>
</feature>
<feature type="active site" description="Proton acceptor" evidence="4">
    <location>
        <position position="60"/>
    </location>
</feature>
<evidence type="ECO:0000313" key="7">
    <source>
        <dbReference type="Proteomes" id="UP000016649"/>
    </source>
</evidence>
<keyword evidence="3 4" id="KW-0819">tRNA processing</keyword>
<dbReference type="PANTHER" id="PTHR46499:SF1">
    <property type="entry name" value="QUEUINE TRNA-RIBOSYLTRANSFERASE"/>
    <property type="match status" value="1"/>
</dbReference>
<dbReference type="InterPro" id="IPR002616">
    <property type="entry name" value="tRNA_ribo_trans-like"/>
</dbReference>
<feature type="region of interest" description="RNA binding; important for wobble base 34 recognition" evidence="4">
    <location>
        <begin position="243"/>
        <end position="247"/>
    </location>
</feature>
<evidence type="ECO:0000256" key="2">
    <source>
        <dbReference type="ARBA" id="ARBA00022679"/>
    </source>
</evidence>
<dbReference type="SUPFAM" id="SSF51713">
    <property type="entry name" value="tRNA-guanine transglycosylase"/>
    <property type="match status" value="1"/>
</dbReference>
<feature type="binding site" evidence="4">
    <location>
        <position position="114"/>
    </location>
    <ligand>
        <name>substrate</name>
    </ligand>
</feature>
<comment type="catalytic activity">
    <reaction evidence="4">
        <text>7-aminomethyl-7-carbaguanine + guanosine(34) in tRNA = 7-aminomethyl-7-carbaguanosine(34) in tRNA + guanine</text>
        <dbReference type="Rhea" id="RHEA:24104"/>
        <dbReference type="Rhea" id="RHEA-COMP:10341"/>
        <dbReference type="Rhea" id="RHEA-COMP:10342"/>
        <dbReference type="ChEBI" id="CHEBI:16235"/>
        <dbReference type="ChEBI" id="CHEBI:58703"/>
        <dbReference type="ChEBI" id="CHEBI:74269"/>
        <dbReference type="ChEBI" id="CHEBI:82833"/>
        <dbReference type="EC" id="2.4.2.29"/>
    </reaction>
</comment>
<keyword evidence="4" id="KW-0671">Queuosine biosynthesis</keyword>
<dbReference type="InterPro" id="IPR036511">
    <property type="entry name" value="TGT-like_sf"/>
</dbReference>
<dbReference type="NCBIfam" id="TIGR00449">
    <property type="entry name" value="tgt_general"/>
    <property type="match status" value="1"/>
</dbReference>
<evidence type="ECO:0000256" key="4">
    <source>
        <dbReference type="HAMAP-Rule" id="MF_00168"/>
    </source>
</evidence>
<accession>A0ABN0NXY4</accession>
<keyword evidence="4" id="KW-0479">Metal-binding</keyword>
<dbReference type="Proteomes" id="UP000016649">
    <property type="component" value="Unassembled WGS sequence"/>
</dbReference>
<gene>
    <name evidence="4" type="primary">tgt</name>
    <name evidence="6" type="ORF">HMPREF9193_01531</name>
</gene>
<organism evidence="6 7">
    <name type="scientific">Treponema lecithinolyticum ATCC 700332</name>
    <dbReference type="NCBI Taxonomy" id="1321815"/>
    <lineage>
        <taxon>Bacteria</taxon>
        <taxon>Pseudomonadati</taxon>
        <taxon>Spirochaetota</taxon>
        <taxon>Spirochaetia</taxon>
        <taxon>Spirochaetales</taxon>
        <taxon>Treponemataceae</taxon>
        <taxon>Treponema</taxon>
    </lineage>
</organism>
<name>A0ABN0NXY4_TRELE</name>
<keyword evidence="4" id="KW-0862">Zinc</keyword>
<keyword evidence="7" id="KW-1185">Reference proteome</keyword>
<feature type="binding site" evidence="4">
    <location>
        <position position="278"/>
    </location>
    <ligand>
        <name>Zn(2+)</name>
        <dbReference type="ChEBI" id="CHEBI:29105"/>
    </ligand>
</feature>
<dbReference type="PANTHER" id="PTHR46499">
    <property type="entry name" value="QUEUINE TRNA-RIBOSYLTRANSFERASE"/>
    <property type="match status" value="1"/>
</dbReference>
<feature type="active site" description="Nucleophile" evidence="4">
    <location>
        <position position="238"/>
    </location>
</feature>